<evidence type="ECO:0000313" key="1">
    <source>
        <dbReference type="EMBL" id="KAF5848076.1"/>
    </source>
</evidence>
<comment type="caution">
    <text evidence="1">The sequence shown here is derived from an EMBL/GenBank/DDBJ whole genome shotgun (WGS) entry which is preliminary data.</text>
</comment>
<proteinExistence type="predicted"/>
<organism evidence="1 2">
    <name type="scientific">Cochliobolus sativus</name>
    <name type="common">Common root rot and spot blotch fungus</name>
    <name type="synonym">Bipolaris sorokiniana</name>
    <dbReference type="NCBI Taxonomy" id="45130"/>
    <lineage>
        <taxon>Eukaryota</taxon>
        <taxon>Fungi</taxon>
        <taxon>Dikarya</taxon>
        <taxon>Ascomycota</taxon>
        <taxon>Pezizomycotina</taxon>
        <taxon>Dothideomycetes</taxon>
        <taxon>Pleosporomycetidae</taxon>
        <taxon>Pleosporales</taxon>
        <taxon>Pleosporineae</taxon>
        <taxon>Pleosporaceae</taxon>
        <taxon>Bipolaris</taxon>
    </lineage>
</organism>
<evidence type="ECO:0000313" key="2">
    <source>
        <dbReference type="Proteomes" id="UP000624244"/>
    </source>
</evidence>
<dbReference type="Proteomes" id="UP000624244">
    <property type="component" value="Unassembled WGS sequence"/>
</dbReference>
<sequence length="213" mass="23443">MNQNCIIPFHQARPPACPPRSRPAQSSLATARVTPLHPSRLPLAHPTSPASIHMAVSETDVWHVTHYAPHILPPTAHGRLAPFALGPVMQSGAINSLIANSLFSHLGHGRKKSLCIKREFYCLQTQPCSTRPTIISPVSNAFHIHTKAYVIKRGLHANKSPKTSNPRKKIHLNMSTSLGLIDFPKPASALLCPIFSLLIIPLQYITFDRSRAF</sequence>
<accession>A0A8H5ZF06</accession>
<gene>
    <name evidence="1" type="ORF">GGP41_009332</name>
</gene>
<dbReference type="AlphaFoldDB" id="A0A8H5ZF06"/>
<reference evidence="1" key="1">
    <citation type="submission" date="2019-11" db="EMBL/GenBank/DDBJ databases">
        <title>Bipolaris sorokiniana Genome sequencing.</title>
        <authorList>
            <person name="Wang H."/>
        </authorList>
    </citation>
    <scope>NUCLEOTIDE SEQUENCE</scope>
</reference>
<dbReference type="EMBL" id="WNKQ01000012">
    <property type="protein sequence ID" value="KAF5848076.1"/>
    <property type="molecule type" value="Genomic_DNA"/>
</dbReference>
<protein>
    <submittedName>
        <fullName evidence="1">Uncharacterized protein</fullName>
    </submittedName>
</protein>
<name>A0A8H5ZF06_COCSA</name>